<evidence type="ECO:0000313" key="4">
    <source>
        <dbReference type="EMBL" id="KHJ33820.1"/>
    </source>
</evidence>
<evidence type="ECO:0000313" key="5">
    <source>
        <dbReference type="Proteomes" id="UP000030854"/>
    </source>
</evidence>
<organism evidence="4 5">
    <name type="scientific">Uncinula necator</name>
    <name type="common">Grape powdery mildew</name>
    <dbReference type="NCBI Taxonomy" id="52586"/>
    <lineage>
        <taxon>Eukaryota</taxon>
        <taxon>Fungi</taxon>
        <taxon>Dikarya</taxon>
        <taxon>Ascomycota</taxon>
        <taxon>Pezizomycotina</taxon>
        <taxon>Leotiomycetes</taxon>
        <taxon>Erysiphales</taxon>
        <taxon>Erysiphaceae</taxon>
        <taxon>Erysiphe</taxon>
    </lineage>
</organism>
<dbReference type="Pfam" id="PF16035">
    <property type="entry name" value="Chalcone_2"/>
    <property type="match status" value="1"/>
</dbReference>
<reference evidence="4 5" key="1">
    <citation type="journal article" date="2014" name="BMC Genomics">
        <title>Adaptive genomic structural variation in the grape powdery mildew pathogen, Erysiphe necator.</title>
        <authorList>
            <person name="Jones L."/>
            <person name="Riaz S."/>
            <person name="Morales-Cruz A."/>
            <person name="Amrine K.C."/>
            <person name="McGuire B."/>
            <person name="Gubler W.D."/>
            <person name="Walker M.A."/>
            <person name="Cantu D."/>
        </authorList>
    </citation>
    <scope>NUCLEOTIDE SEQUENCE [LARGE SCALE GENOMIC DNA]</scope>
    <source>
        <strain evidence="5">c</strain>
    </source>
</reference>
<feature type="transmembrane region" description="Helical" evidence="2">
    <location>
        <begin position="68"/>
        <end position="86"/>
    </location>
</feature>
<feature type="compositionally biased region" description="Polar residues" evidence="1">
    <location>
        <begin position="95"/>
        <end position="106"/>
    </location>
</feature>
<dbReference type="Gene3D" id="3.50.70.10">
    <property type="match status" value="1"/>
</dbReference>
<name>A0A0B1P933_UNCNE</name>
<dbReference type="InterPro" id="IPR016088">
    <property type="entry name" value="Chalcone_isomerase_3-sand"/>
</dbReference>
<accession>A0A0B1P933</accession>
<protein>
    <submittedName>
        <fullName evidence="4">Putative altered inheritance of mitochondria protein mitochondrial</fullName>
    </submittedName>
</protein>
<dbReference type="OMA" id="FMHLRDG"/>
<sequence>MRSIISRARQCLLQRRCFTIHTSTLSKLKAESPVEYSHKDSTPNKTRLDPITLHRLQSAQRAYYKRRMVYSTIGVLCGMVGLYLTAIQAPLSPETPTILKSSTPNRLDSRKPDDDPLLILGRERKVVTRKLDDISEERENSVNTGNSVVPEFPRVLKLNNVSSDDSEFTKYYLLGLGTRTVSFLKIQVYVVGVYVAAEDIVKLQNNLIKRVNPQATTLILNEKDELRSMLNNPEQNEQIWDTILKEGGCRMLIRIVPTRNTDFGHLRDAWVRSMKSRAQKAEWNDEKFGENVALFKRIFARGNIPKGTELILSRGSLGNLEVWYHGQSTSRLDKLGEVRDERVSRAVWLGYLAGKGVACEGAREEIVASLLKFVERPFGAGVSQIYA</sequence>
<dbReference type="STRING" id="52586.A0A0B1P933"/>
<keyword evidence="2" id="KW-0472">Membrane</keyword>
<evidence type="ECO:0000256" key="2">
    <source>
        <dbReference type="SAM" id="Phobius"/>
    </source>
</evidence>
<evidence type="ECO:0000256" key="1">
    <source>
        <dbReference type="SAM" id="MobiDB-lite"/>
    </source>
</evidence>
<dbReference type="GO" id="GO:0016872">
    <property type="term" value="F:intramolecular lyase activity"/>
    <property type="evidence" value="ECO:0007669"/>
    <property type="project" value="InterPro"/>
</dbReference>
<proteinExistence type="predicted"/>
<dbReference type="PANTHER" id="PTHR47284:SF3">
    <property type="entry name" value="FATTY-ACID-BINDING PROTEIN 2"/>
    <property type="match status" value="1"/>
</dbReference>
<dbReference type="AlphaFoldDB" id="A0A0B1P933"/>
<dbReference type="PANTHER" id="PTHR47284">
    <property type="entry name" value="FATTY-ACID-BINDING PROTEIN 2"/>
    <property type="match status" value="1"/>
</dbReference>
<evidence type="ECO:0000259" key="3">
    <source>
        <dbReference type="Pfam" id="PF16035"/>
    </source>
</evidence>
<dbReference type="SUPFAM" id="SSF54626">
    <property type="entry name" value="Chalcone isomerase"/>
    <property type="match status" value="1"/>
</dbReference>
<gene>
    <name evidence="4" type="ORF">EV44_g2139</name>
</gene>
<dbReference type="InterPro" id="IPR016087">
    <property type="entry name" value="Chalcone_isomerase"/>
</dbReference>
<comment type="caution">
    <text evidence="4">The sequence shown here is derived from an EMBL/GenBank/DDBJ whole genome shotgun (WGS) entry which is preliminary data.</text>
</comment>
<dbReference type="HOGENOM" id="CLU_038840_1_1_1"/>
<keyword evidence="2" id="KW-1133">Transmembrane helix</keyword>
<dbReference type="Proteomes" id="UP000030854">
    <property type="component" value="Unassembled WGS sequence"/>
</dbReference>
<dbReference type="EMBL" id="JNVN01001222">
    <property type="protein sequence ID" value="KHJ33820.1"/>
    <property type="molecule type" value="Genomic_DNA"/>
</dbReference>
<feature type="domain" description="Chalcone isomerase" evidence="3">
    <location>
        <begin position="169"/>
        <end position="367"/>
    </location>
</feature>
<feature type="region of interest" description="Disordered" evidence="1">
    <location>
        <begin position="95"/>
        <end position="114"/>
    </location>
</feature>
<keyword evidence="5" id="KW-1185">Reference proteome</keyword>
<keyword evidence="2" id="KW-0812">Transmembrane</keyword>
<dbReference type="InterPro" id="IPR036298">
    <property type="entry name" value="Chalcone_isomerase_sf"/>
</dbReference>